<evidence type="ECO:0000313" key="8">
    <source>
        <dbReference type="EMBL" id="KOO25545.1"/>
    </source>
</evidence>
<sequence>MSLANVEDQRTTLIWTLALLATGQALRWLSITFVAFVAFAAVFSLPKLYETRKQQCDALLEQAHAKLEQVRTAAIQQYRKVIASRATSQTCDNIDKKRL</sequence>
<dbReference type="InterPro" id="IPR003388">
    <property type="entry name" value="Reticulon"/>
</dbReference>
<dbReference type="AlphaFoldDB" id="A0A0M0JGH5"/>
<evidence type="ECO:0000256" key="6">
    <source>
        <dbReference type="RuleBase" id="RU363132"/>
    </source>
</evidence>
<comment type="caution">
    <text evidence="6">Lacks conserved residue(s) required for the propagation of feature annotation.</text>
</comment>
<protein>
    <recommendedName>
        <fullName evidence="6">Reticulon-like protein</fullName>
    </recommendedName>
</protein>
<evidence type="ECO:0000256" key="2">
    <source>
        <dbReference type="ARBA" id="ARBA00022692"/>
    </source>
</evidence>
<accession>A0A0M0JGH5</accession>
<dbReference type="Proteomes" id="UP000037460">
    <property type="component" value="Unassembled WGS sequence"/>
</dbReference>
<name>A0A0M0JGH5_9EUKA</name>
<gene>
    <name evidence="8" type="ORF">Ctob_006137</name>
</gene>
<evidence type="ECO:0000256" key="5">
    <source>
        <dbReference type="ARBA" id="ARBA00023136"/>
    </source>
</evidence>
<organism evidence="8 9">
    <name type="scientific">Chrysochromulina tobinii</name>
    <dbReference type="NCBI Taxonomy" id="1460289"/>
    <lineage>
        <taxon>Eukaryota</taxon>
        <taxon>Haptista</taxon>
        <taxon>Haptophyta</taxon>
        <taxon>Prymnesiophyceae</taxon>
        <taxon>Prymnesiales</taxon>
        <taxon>Chrysochromulinaceae</taxon>
        <taxon>Chrysochromulina</taxon>
    </lineage>
</organism>
<evidence type="ECO:0000256" key="3">
    <source>
        <dbReference type="ARBA" id="ARBA00022824"/>
    </source>
</evidence>
<keyword evidence="9" id="KW-1185">Reference proteome</keyword>
<keyword evidence="3 6" id="KW-0256">Endoplasmic reticulum</keyword>
<keyword evidence="4 6" id="KW-1133">Transmembrane helix</keyword>
<dbReference type="Pfam" id="PF02453">
    <property type="entry name" value="Reticulon"/>
    <property type="match status" value="1"/>
</dbReference>
<evidence type="ECO:0000259" key="7">
    <source>
        <dbReference type="PROSITE" id="PS50845"/>
    </source>
</evidence>
<dbReference type="GO" id="GO:0005789">
    <property type="term" value="C:endoplasmic reticulum membrane"/>
    <property type="evidence" value="ECO:0007669"/>
    <property type="project" value="UniProtKB-SubCell"/>
</dbReference>
<evidence type="ECO:0000256" key="1">
    <source>
        <dbReference type="ARBA" id="ARBA00004477"/>
    </source>
</evidence>
<feature type="transmembrane region" description="Helical" evidence="6">
    <location>
        <begin position="25"/>
        <end position="45"/>
    </location>
</feature>
<keyword evidence="5 6" id="KW-0472">Membrane</keyword>
<proteinExistence type="predicted"/>
<feature type="domain" description="Reticulon" evidence="7">
    <location>
        <begin position="1"/>
        <end position="70"/>
    </location>
</feature>
<keyword evidence="2 6" id="KW-0812">Transmembrane</keyword>
<dbReference type="PROSITE" id="PS50845">
    <property type="entry name" value="RETICULON"/>
    <property type="match status" value="1"/>
</dbReference>
<evidence type="ECO:0000256" key="4">
    <source>
        <dbReference type="ARBA" id="ARBA00022989"/>
    </source>
</evidence>
<reference evidence="9" key="1">
    <citation type="journal article" date="2015" name="PLoS Genet.">
        <title>Genome Sequence and Transcriptome Analyses of Chrysochromulina tobin: Metabolic Tools for Enhanced Algal Fitness in the Prominent Order Prymnesiales (Haptophyceae).</title>
        <authorList>
            <person name="Hovde B.T."/>
            <person name="Deodato C.R."/>
            <person name="Hunsperger H.M."/>
            <person name="Ryken S.A."/>
            <person name="Yost W."/>
            <person name="Jha R.K."/>
            <person name="Patterson J."/>
            <person name="Monnat R.J. Jr."/>
            <person name="Barlow S.B."/>
            <person name="Starkenburg S.R."/>
            <person name="Cattolico R.A."/>
        </authorList>
    </citation>
    <scope>NUCLEOTIDE SEQUENCE</scope>
    <source>
        <strain evidence="9">CCMP291</strain>
    </source>
</reference>
<comment type="caution">
    <text evidence="8">The sequence shown here is derived from an EMBL/GenBank/DDBJ whole genome shotgun (WGS) entry which is preliminary data.</text>
</comment>
<comment type="subcellular location">
    <subcellularLocation>
        <location evidence="1 6">Endoplasmic reticulum membrane</location>
        <topology evidence="1 6">Multi-pass membrane protein</topology>
    </subcellularLocation>
</comment>
<evidence type="ECO:0000313" key="9">
    <source>
        <dbReference type="Proteomes" id="UP000037460"/>
    </source>
</evidence>
<dbReference type="EMBL" id="JWZX01002961">
    <property type="protein sequence ID" value="KOO25545.1"/>
    <property type="molecule type" value="Genomic_DNA"/>
</dbReference>